<evidence type="ECO:0000313" key="3">
    <source>
        <dbReference type="Proteomes" id="UP001152888"/>
    </source>
</evidence>
<dbReference type="AlphaFoldDB" id="A0A9P0P5C0"/>
<feature type="compositionally biased region" description="Polar residues" evidence="1">
    <location>
        <begin position="134"/>
        <end position="147"/>
    </location>
</feature>
<dbReference type="OrthoDB" id="10613052at2759"/>
<keyword evidence="3" id="KW-1185">Reference proteome</keyword>
<feature type="region of interest" description="Disordered" evidence="1">
    <location>
        <begin position="121"/>
        <end position="148"/>
    </location>
</feature>
<dbReference type="EMBL" id="CAKOFQ010006745">
    <property type="protein sequence ID" value="CAH1967567.1"/>
    <property type="molecule type" value="Genomic_DNA"/>
</dbReference>
<sequence>MPRPSGKLNHIERNPQYRSLAQSVNPADIRTPQVDLLQHTNDPLQTNGTTALSVLLQIALATCKEALATPPPGMTYCSGGDKMNSRNNRKKWDKKSMLVAVNAVTNNKMAYLKASKLFNSHIPRQREATPPPSTENDNTPHPGQITPSHRVYISPENIIPLPSVSGVCKTVSNNKPRTGQQN</sequence>
<gene>
    <name evidence="2" type="ORF">ACAOBT_LOCUS7459</name>
</gene>
<accession>A0A9P0P5C0</accession>
<comment type="caution">
    <text evidence="2">The sequence shown here is derived from an EMBL/GenBank/DDBJ whole genome shotgun (WGS) entry which is preliminary data.</text>
</comment>
<dbReference type="Proteomes" id="UP001152888">
    <property type="component" value="Unassembled WGS sequence"/>
</dbReference>
<evidence type="ECO:0000313" key="2">
    <source>
        <dbReference type="EMBL" id="CAH1967567.1"/>
    </source>
</evidence>
<protein>
    <submittedName>
        <fullName evidence="2">Uncharacterized protein</fullName>
    </submittedName>
</protein>
<name>A0A9P0P5C0_ACAOB</name>
<organism evidence="2 3">
    <name type="scientific">Acanthoscelides obtectus</name>
    <name type="common">Bean weevil</name>
    <name type="synonym">Bruchus obtectus</name>
    <dbReference type="NCBI Taxonomy" id="200917"/>
    <lineage>
        <taxon>Eukaryota</taxon>
        <taxon>Metazoa</taxon>
        <taxon>Ecdysozoa</taxon>
        <taxon>Arthropoda</taxon>
        <taxon>Hexapoda</taxon>
        <taxon>Insecta</taxon>
        <taxon>Pterygota</taxon>
        <taxon>Neoptera</taxon>
        <taxon>Endopterygota</taxon>
        <taxon>Coleoptera</taxon>
        <taxon>Polyphaga</taxon>
        <taxon>Cucujiformia</taxon>
        <taxon>Chrysomeloidea</taxon>
        <taxon>Chrysomelidae</taxon>
        <taxon>Bruchinae</taxon>
        <taxon>Bruchini</taxon>
        <taxon>Acanthoscelides</taxon>
    </lineage>
</organism>
<reference evidence="2" key="1">
    <citation type="submission" date="2022-03" db="EMBL/GenBank/DDBJ databases">
        <authorList>
            <person name="Sayadi A."/>
        </authorList>
    </citation>
    <scope>NUCLEOTIDE SEQUENCE</scope>
</reference>
<proteinExistence type="predicted"/>
<evidence type="ECO:0000256" key="1">
    <source>
        <dbReference type="SAM" id="MobiDB-lite"/>
    </source>
</evidence>